<protein>
    <submittedName>
        <fullName evidence="3">Uncharacterized protein</fullName>
    </submittedName>
</protein>
<proteinExistence type="predicted"/>
<evidence type="ECO:0000256" key="1">
    <source>
        <dbReference type="SAM" id="Coils"/>
    </source>
</evidence>
<feature type="region of interest" description="Disordered" evidence="2">
    <location>
        <begin position="987"/>
        <end position="1034"/>
    </location>
</feature>
<feature type="region of interest" description="Disordered" evidence="2">
    <location>
        <begin position="1525"/>
        <end position="1549"/>
    </location>
</feature>
<feature type="region of interest" description="Disordered" evidence="2">
    <location>
        <begin position="1690"/>
        <end position="1740"/>
    </location>
</feature>
<feature type="compositionally biased region" description="Basic and acidic residues" evidence="2">
    <location>
        <begin position="279"/>
        <end position="290"/>
    </location>
</feature>
<name>A0A0G4H256_9ALVE</name>
<feature type="compositionally biased region" description="Gly residues" evidence="2">
    <location>
        <begin position="1713"/>
        <end position="1725"/>
    </location>
</feature>
<feature type="compositionally biased region" description="Low complexity" evidence="2">
    <location>
        <begin position="291"/>
        <end position="307"/>
    </location>
</feature>
<feature type="compositionally biased region" description="Basic and acidic residues" evidence="2">
    <location>
        <begin position="683"/>
        <end position="694"/>
    </location>
</feature>
<feature type="non-terminal residue" evidence="3">
    <location>
        <position position="1"/>
    </location>
</feature>
<feature type="region of interest" description="Disordered" evidence="2">
    <location>
        <begin position="658"/>
        <end position="700"/>
    </location>
</feature>
<feature type="compositionally biased region" description="Acidic residues" evidence="2">
    <location>
        <begin position="991"/>
        <end position="1017"/>
    </location>
</feature>
<reference evidence="3" key="1">
    <citation type="submission" date="2014-11" db="EMBL/GenBank/DDBJ databases">
        <authorList>
            <person name="Otto D Thomas"/>
            <person name="Naeem Raeece"/>
        </authorList>
    </citation>
    <scope>NUCLEOTIDE SEQUENCE</scope>
</reference>
<feature type="region of interest" description="Disordered" evidence="2">
    <location>
        <begin position="180"/>
        <end position="204"/>
    </location>
</feature>
<feature type="compositionally biased region" description="Basic and acidic residues" evidence="2">
    <location>
        <begin position="1086"/>
        <end position="1103"/>
    </location>
</feature>
<accession>A0A0G4H256</accession>
<feature type="compositionally biased region" description="Acidic residues" evidence="2">
    <location>
        <begin position="1283"/>
        <end position="1332"/>
    </location>
</feature>
<feature type="coiled-coil region" evidence="1">
    <location>
        <begin position="46"/>
        <end position="80"/>
    </location>
</feature>
<feature type="region of interest" description="Disordered" evidence="2">
    <location>
        <begin position="1659"/>
        <end position="1678"/>
    </location>
</feature>
<feature type="compositionally biased region" description="Low complexity" evidence="2">
    <location>
        <begin position="1018"/>
        <end position="1029"/>
    </location>
</feature>
<dbReference type="EMBL" id="CDMZ01001781">
    <property type="protein sequence ID" value="CEM37492.1"/>
    <property type="molecule type" value="Genomic_DNA"/>
</dbReference>
<evidence type="ECO:0000313" key="3">
    <source>
        <dbReference type="EMBL" id="CEM37492.1"/>
    </source>
</evidence>
<sequence>VDKKGVHQGVWDTAPHLAKGLVSNVPLPYFDPISRITTLMRESATQKAFKQRMAEEKEAISALQNRLQREKDEKTRVKLETEHHQRQLNFREDELFSYLQNAHDVSGALQDLATQIQHLIGATGVYIGEAKTDAGGQEYIEYIGASQGQTFMVGKKLFRGGEETPGPVFKFLDAWKAKVASEGQEGGEEEEAGASGQAEMNDTEDKTDPYVLHIRHVTDVPEVKFFRQPRQGALVGVPFSFDAFMDAAAFKQACEIFTEAVAGKQTFLDGLREAAAQKQAEKERAAEQKAKAAAKAQKGKKGAAVETPQEEEEEEPLPPEQFFSVFDTLQEVNTQPQRTLILFADTVGSAPRFARPILSQSSVSPSFVIKQAEKGSGGGRFRDLATDTLVSLDCDRQFTPEQIQKVKDAAAVLKAQLAREHLAGLQRLLRLACMQKRGALPALLAAAQEERESAQAAMAEKKKPDAKAAKGKKKAVQETNMEVPFEEAKTARDAALQNFAQLFNDLQPLFFAVQQPFPVEVPSVGPLVLSLSLLLGMSLDSVADLEEGGAEGEEDPFVDTTGFFNKHWSPSLLKEARQFFQTASQDFSVPLPVTFIQETAAKIQEEQLEEVSPVWGLLAKWVKQAAEARKLDAEHAKEGMRDKMFSIRALKMTEEVEEIIPAEELEEEEEKKDDDEEEDGEDGEAKGPKTRTVERSYNPKASTALEPLTAEGAALAGSFAAVPFPTEDDPLEAAEAGTSLVLVWGALEGQPTKPLDPFAVSEETEQALKEAVENGAQLLVCGDADGKSVAALNRLFGWELQAAVAPGDDRVPFLASSAVSPLQWALFEFAGAAPASGDASGIRAASIGLSRHNPQPLMVVPRRGLSLVCDGSSLPPNAVHVAESKIAEVSLFREGTGHVALVSFGLTGTGREEGETDDKAAEVRGEAGRSALESLLVALGKWPRVPSDLHTCKKSLEVAMKYSPAAEDEEGKSGEAPVTSAIFALHKQEDGGEGDEEGKEGGEDEDEDEGEGDEDGEGAAAKKPPTITTAERRKLHRDHLSSLIASDFLSAKEQRERREALEVGMEHLWTFNEKKSRPVELTAEEAAERAAKQAEAERRKREGEEEEPPDPFVLPDKTENVYWNCVKTGHEAKWVVEAPAPIPPLPGAEATEPEPPILPSLEVTTQVELHGTAVRIQDNGQFLKVDAIPPFGTVENAQPDPLWLEREKLSIHEIDEKKGWTVALWFRPARASERTGQRLLSVGCEDETVFPSLEIQISPEEKIVTRSGRGLSVPPPPPPPPPEETDKDGEDVKEEGQGEGEGEGEGEKEEGDGEDEGEEGQEEEEEVKEEVDLLQEEIENNWRYDSEIFGLEDDVTLPEGSTGTSEETCAFWGWNLIVVSQEGILRKTVLNGKEQAACTHYIGKCDLRKWPLSPEIREVPGEKEEDPKEKVKMVMPPSPTKAQISCFAHPDFNVDFRGEIAGLAFWNRPLSVQEANDLFVASLNDHFFLHDPRPPKALSTVSILHGSPLVDTQEAAMLSNTLRSAFEDETETQTEREGEGAKGKEKGLTPLCPTEMRGVSFDLRLFDSLAESALVQRVLDGTDFLVFPQLARSPLQRPSRQEVSTWRAELGFEGKVFLQEEERLLLREWVSLRAGTLVLFTDPDGFAVDVVEAIFPGRIKSTPPPQPKAGSDVSQPPSVLFPRAVLAPPKHLKDPTKFLPTTVPSTSRKDKPAGGGQEGGHGGSALGPFPGRAPASGAAHLSPCWPTGGISAQQLPAHSAVLYEGTLVDAFTVPVGSNGGRVSFFGYFGGLVEPEEGGQGENGGEEGEAHAGAAEWKEVLSGLIFGQKGVDL</sequence>
<feature type="region of interest" description="Disordered" evidence="2">
    <location>
        <begin position="1082"/>
        <end position="1115"/>
    </location>
</feature>
<gene>
    <name evidence="3" type="ORF">Cvel_24314</name>
</gene>
<feature type="compositionally biased region" description="Acidic residues" evidence="2">
    <location>
        <begin position="308"/>
        <end position="317"/>
    </location>
</feature>
<feature type="region of interest" description="Disordered" evidence="2">
    <location>
        <begin position="1260"/>
        <end position="1332"/>
    </location>
</feature>
<organism evidence="3">
    <name type="scientific">Chromera velia CCMP2878</name>
    <dbReference type="NCBI Taxonomy" id="1169474"/>
    <lineage>
        <taxon>Eukaryota</taxon>
        <taxon>Sar</taxon>
        <taxon>Alveolata</taxon>
        <taxon>Colpodellida</taxon>
        <taxon>Chromeraceae</taxon>
        <taxon>Chromera</taxon>
    </lineage>
</organism>
<feature type="compositionally biased region" description="Pro residues" evidence="2">
    <location>
        <begin position="1273"/>
        <end position="1282"/>
    </location>
</feature>
<feature type="compositionally biased region" description="Acidic residues" evidence="2">
    <location>
        <begin position="658"/>
        <end position="682"/>
    </location>
</feature>
<feature type="region of interest" description="Disordered" evidence="2">
    <location>
        <begin position="279"/>
        <end position="318"/>
    </location>
</feature>
<dbReference type="VEuPathDB" id="CryptoDB:Cvel_24314"/>
<keyword evidence="1" id="KW-0175">Coiled coil</keyword>
<feature type="compositionally biased region" description="Basic and acidic residues" evidence="2">
    <location>
        <begin position="1533"/>
        <end position="1547"/>
    </location>
</feature>
<evidence type="ECO:0000256" key="2">
    <source>
        <dbReference type="SAM" id="MobiDB-lite"/>
    </source>
</evidence>